<evidence type="ECO:0000313" key="2">
    <source>
        <dbReference type="Proteomes" id="UP001500842"/>
    </source>
</evidence>
<name>A0ABN2A0U4_9ACTN</name>
<dbReference type="EMBL" id="BAAAOR010000008">
    <property type="protein sequence ID" value="GAA1508944.1"/>
    <property type="molecule type" value="Genomic_DNA"/>
</dbReference>
<comment type="caution">
    <text evidence="1">The sequence shown here is derived from an EMBL/GenBank/DDBJ whole genome shotgun (WGS) entry which is preliminary data.</text>
</comment>
<gene>
    <name evidence="1" type="ORF">GCM10009788_11540</name>
</gene>
<evidence type="ECO:0000313" key="1">
    <source>
        <dbReference type="EMBL" id="GAA1508944.1"/>
    </source>
</evidence>
<sequence length="115" mass="11977">MGSATNAGSSVVHDIAPIVSRTSVQCALIVQNAAATTASTSAIRPQWTSRPRSVAAGAGDVAVVGISSYVDIVISGREGVEAGRERSILPHDGRDPWILDDGVPRVQFPRPDVQC</sequence>
<reference evidence="1 2" key="1">
    <citation type="journal article" date="2019" name="Int. J. Syst. Evol. Microbiol.">
        <title>The Global Catalogue of Microorganisms (GCM) 10K type strain sequencing project: providing services to taxonomists for standard genome sequencing and annotation.</title>
        <authorList>
            <consortium name="The Broad Institute Genomics Platform"/>
            <consortium name="The Broad Institute Genome Sequencing Center for Infectious Disease"/>
            <person name="Wu L."/>
            <person name="Ma J."/>
        </authorList>
    </citation>
    <scope>NUCLEOTIDE SEQUENCE [LARGE SCALE GENOMIC DNA]</scope>
    <source>
        <strain evidence="1 2">JCM 14942</strain>
    </source>
</reference>
<accession>A0ABN2A0U4</accession>
<keyword evidence="2" id="KW-1185">Reference proteome</keyword>
<dbReference type="Proteomes" id="UP001500842">
    <property type="component" value="Unassembled WGS sequence"/>
</dbReference>
<organism evidence="1 2">
    <name type="scientific">Nocardioides humi</name>
    <dbReference type="NCBI Taxonomy" id="449461"/>
    <lineage>
        <taxon>Bacteria</taxon>
        <taxon>Bacillati</taxon>
        <taxon>Actinomycetota</taxon>
        <taxon>Actinomycetes</taxon>
        <taxon>Propionibacteriales</taxon>
        <taxon>Nocardioidaceae</taxon>
        <taxon>Nocardioides</taxon>
    </lineage>
</organism>
<protein>
    <submittedName>
        <fullName evidence="1">Uncharacterized protein</fullName>
    </submittedName>
</protein>
<proteinExistence type="predicted"/>